<feature type="domain" description="PH" evidence="2">
    <location>
        <begin position="472"/>
        <end position="577"/>
    </location>
</feature>
<evidence type="ECO:0000256" key="1">
    <source>
        <dbReference type="SAM" id="MobiDB-lite"/>
    </source>
</evidence>
<dbReference type="SUPFAM" id="SSF103657">
    <property type="entry name" value="BAR/IMD domain-like"/>
    <property type="match status" value="1"/>
</dbReference>
<dbReference type="Gene3D" id="2.30.29.30">
    <property type="entry name" value="Pleckstrin-homology domain (PH domain)/Phosphotyrosine-binding domain (PTB)"/>
    <property type="match status" value="1"/>
</dbReference>
<dbReference type="SUPFAM" id="SSF50729">
    <property type="entry name" value="PH domain-like"/>
    <property type="match status" value="1"/>
</dbReference>
<organism evidence="3">
    <name type="scientific">Hirondellea gigas</name>
    <dbReference type="NCBI Taxonomy" id="1518452"/>
    <lineage>
        <taxon>Eukaryota</taxon>
        <taxon>Metazoa</taxon>
        <taxon>Ecdysozoa</taxon>
        <taxon>Arthropoda</taxon>
        <taxon>Crustacea</taxon>
        <taxon>Multicrustacea</taxon>
        <taxon>Malacostraca</taxon>
        <taxon>Eumalacostraca</taxon>
        <taxon>Peracarida</taxon>
        <taxon>Amphipoda</taxon>
        <taxon>Amphilochidea</taxon>
        <taxon>Lysianassida</taxon>
        <taxon>Lysianassidira</taxon>
        <taxon>Lysianassoidea</taxon>
        <taxon>Lysianassidae</taxon>
        <taxon>Hirondellea</taxon>
    </lineage>
</organism>
<dbReference type="SMART" id="SM00233">
    <property type="entry name" value="PH"/>
    <property type="match status" value="1"/>
</dbReference>
<name>A0A6A7G6B9_9CRUS</name>
<evidence type="ECO:0000313" key="3">
    <source>
        <dbReference type="EMBL" id="LAC26668.1"/>
    </source>
</evidence>
<feature type="compositionally biased region" description="Basic and acidic residues" evidence="1">
    <location>
        <begin position="34"/>
        <end position="53"/>
    </location>
</feature>
<dbReference type="InterPro" id="IPR011993">
    <property type="entry name" value="PH-like_dom_sf"/>
</dbReference>
<proteinExistence type="evidence at transcript level"/>
<reference evidence="3" key="1">
    <citation type="submission" date="2017-11" db="EMBL/GenBank/DDBJ databases">
        <title>The sensing device of the deep-sea amphipod.</title>
        <authorList>
            <person name="Kobayashi H."/>
            <person name="Nagahama T."/>
            <person name="Arai W."/>
            <person name="Sasagawa Y."/>
            <person name="Umeda M."/>
            <person name="Hayashi T."/>
            <person name="Nikaido I."/>
            <person name="Watanabe H."/>
            <person name="Oguri K."/>
            <person name="Kitazato H."/>
            <person name="Fujioka K."/>
            <person name="Kido Y."/>
            <person name="Takami H."/>
        </authorList>
    </citation>
    <scope>NUCLEOTIDE SEQUENCE</scope>
    <source>
        <tissue evidence="3">Whole body</tissue>
    </source>
</reference>
<dbReference type="Pfam" id="PF00169">
    <property type="entry name" value="PH"/>
    <property type="match status" value="1"/>
</dbReference>
<dbReference type="AlphaFoldDB" id="A0A6A7G6B9"/>
<evidence type="ECO:0000259" key="2">
    <source>
        <dbReference type="PROSITE" id="PS50003"/>
    </source>
</evidence>
<protein>
    <recommendedName>
        <fullName evidence="2">PH domain-containing protein</fullName>
    </recommendedName>
</protein>
<dbReference type="InterPro" id="IPR027267">
    <property type="entry name" value="AH/BAR_dom_sf"/>
</dbReference>
<sequence length="578" mass="65352">MASVNVVANENVPPDQSVQIIDDDSSNESPNIEKAPKIESSNDKIQSDFKKPSLESQSNDDSSEQHPDLNEKSSANGSNQVKDPSKPSEIAENSEKPSNNQIENDENQPNESNSIAAKEESNAHNEPNNIKSSSSPPQQPLQDEKDDESSESKPQSLNLVPDDIDWVTKRKMDLLAEQADRTTLLHRQKQVIIASAEKDRQNLEKCHARYETMLQRLITAQQTATELHAFLVQRQKFANRLQIESKAAQTVFGSRETGTVRQAAVAQDHLKLNAYEQQQDMNDRIFVPALKRSQQFAKDSRSRFTFLKTEGSKITKSLQDSKVSLDKAWTNYEQSMSKSLHLASQGKPMETDPFLVAREYQISSKAYKQVEEKYSLSMSKLFREVVTADGRRIDEMKSLLLDWFLAEKALAQNHAKLIDAAISYIKGIDREKDVNSFIQSGEFILNQKGQTIFDLLPKGLGSQEVNNLFYKDIVKFGILNRQGRVFASNWKPMFAIITRSGFFHCYDSKTAATPLYSLRLDWVNVSLKPELGDEGFEIAVPNTSIFSLTGNPTRYCFKAESEESMVDWINEVKKHINL</sequence>
<feature type="region of interest" description="Disordered" evidence="1">
    <location>
        <begin position="1"/>
        <end position="161"/>
    </location>
</feature>
<dbReference type="InterPro" id="IPR001849">
    <property type="entry name" value="PH_domain"/>
</dbReference>
<dbReference type="Gene3D" id="1.20.1270.60">
    <property type="entry name" value="Arfaptin homology (AH) domain/BAR domain"/>
    <property type="match status" value="1"/>
</dbReference>
<dbReference type="CDD" id="cd00821">
    <property type="entry name" value="PH"/>
    <property type="match status" value="1"/>
</dbReference>
<feature type="compositionally biased region" description="Polar residues" evidence="1">
    <location>
        <begin position="72"/>
        <end position="82"/>
    </location>
</feature>
<dbReference type="EMBL" id="IACT01007554">
    <property type="protein sequence ID" value="LAC26668.1"/>
    <property type="molecule type" value="mRNA"/>
</dbReference>
<accession>A0A6A7G6B9</accession>
<dbReference type="PROSITE" id="PS50003">
    <property type="entry name" value="PH_DOMAIN"/>
    <property type="match status" value="1"/>
</dbReference>